<comment type="caution">
    <text evidence="4">The sequence shown here is derived from an EMBL/GenBank/DDBJ whole genome shotgun (WGS) entry which is preliminary data.</text>
</comment>
<dbReference type="SMART" id="SM00062">
    <property type="entry name" value="PBPb"/>
    <property type="match status" value="1"/>
</dbReference>
<protein>
    <submittedName>
        <fullName evidence="4">ABC transporter substrate-binding protein</fullName>
    </submittedName>
</protein>
<dbReference type="EMBL" id="MVOH01000006">
    <property type="protein sequence ID" value="PAU68307.1"/>
    <property type="molecule type" value="Genomic_DNA"/>
</dbReference>
<dbReference type="RefSeq" id="WP_095614532.1">
    <property type="nucleotide sequence ID" value="NZ_MVOH01000006.1"/>
</dbReference>
<evidence type="ECO:0000259" key="3">
    <source>
        <dbReference type="SMART" id="SM00062"/>
    </source>
</evidence>
<feature type="signal peptide" evidence="2">
    <location>
        <begin position="1"/>
        <end position="24"/>
    </location>
</feature>
<feature type="chain" id="PRO_5038904555" evidence="2">
    <location>
        <begin position="25"/>
        <end position="306"/>
    </location>
</feature>
<proteinExistence type="predicted"/>
<dbReference type="AlphaFoldDB" id="A0A2A2EH43"/>
<dbReference type="CDD" id="cd01004">
    <property type="entry name" value="PBP2_MidA_like"/>
    <property type="match status" value="1"/>
</dbReference>
<accession>A0A2A2EH43</accession>
<dbReference type="SUPFAM" id="SSF53850">
    <property type="entry name" value="Periplasmic binding protein-like II"/>
    <property type="match status" value="1"/>
</dbReference>
<sequence>MSLHRMKKFVAALAGAALLFGAAACGTSDESDANAEKKAAFDVASVKKDDRIAAMVPKSIADSGKLTVGMELSYAPAEFLANDGKTPQGYDVDLAKALGKVFGLDTEIVSSTFDSIVPSVGSKYDLGITAMTITQERMDAVDFVSYYKAGSSWAVKKGNPEHVNTDDLCGMKIAVQVGTTQEEEANEIKEQCKADGKKDVEVLPSKLQTDAATSVVSGKADVFYADSPVAGYAISQTGDELEELGSAEGVVKQGVAVKKGDTELAKAVQAGMQHLMDDGDYMKILKAWGVENGAIDKAEINPTDLG</sequence>
<evidence type="ECO:0000256" key="2">
    <source>
        <dbReference type="SAM" id="SignalP"/>
    </source>
</evidence>
<dbReference type="Proteomes" id="UP000218399">
    <property type="component" value="Unassembled WGS sequence"/>
</dbReference>
<keyword evidence="5" id="KW-1185">Reference proteome</keyword>
<name>A0A2A2EH43_9BIFI</name>
<organism evidence="4 5">
    <name type="scientific">Bifidobacterium criceti</name>
    <dbReference type="NCBI Taxonomy" id="1960969"/>
    <lineage>
        <taxon>Bacteria</taxon>
        <taxon>Bacillati</taxon>
        <taxon>Actinomycetota</taxon>
        <taxon>Actinomycetes</taxon>
        <taxon>Bifidobacteriales</taxon>
        <taxon>Bifidobacteriaceae</taxon>
        <taxon>Bifidobacterium</taxon>
    </lineage>
</organism>
<feature type="domain" description="Solute-binding protein family 3/N-terminal" evidence="3">
    <location>
        <begin position="65"/>
        <end position="292"/>
    </location>
</feature>
<dbReference type="PROSITE" id="PS51257">
    <property type="entry name" value="PROKAR_LIPOPROTEIN"/>
    <property type="match status" value="1"/>
</dbReference>
<gene>
    <name evidence="4" type="ORF">B1526_0492</name>
</gene>
<dbReference type="Gene3D" id="3.40.190.10">
    <property type="entry name" value="Periplasmic binding protein-like II"/>
    <property type="match status" value="2"/>
</dbReference>
<reference evidence="4 5" key="1">
    <citation type="journal article" date="2017" name="ISME J.">
        <title>Unveiling bifidobacterial biogeography across the mammalian branch of the tree of life.</title>
        <authorList>
            <person name="Milani C."/>
            <person name="Mangifesta M."/>
            <person name="Mancabelli L."/>
            <person name="Lugli G.A."/>
            <person name="James K."/>
            <person name="Duranti S."/>
            <person name="Turroni F."/>
            <person name="Ferrario C."/>
            <person name="Ossiprandi M.C."/>
            <person name="van Sinderen D."/>
            <person name="Ventura M."/>
        </authorList>
    </citation>
    <scope>NUCLEOTIDE SEQUENCE [LARGE SCALE GENOMIC DNA]</scope>
    <source>
        <strain evidence="5">Ham19E</strain>
    </source>
</reference>
<evidence type="ECO:0000256" key="1">
    <source>
        <dbReference type="ARBA" id="ARBA00022729"/>
    </source>
</evidence>
<keyword evidence="1 2" id="KW-0732">Signal</keyword>
<dbReference type="PANTHER" id="PTHR35936:SF17">
    <property type="entry name" value="ARGININE-BINDING EXTRACELLULAR PROTEIN ARTP"/>
    <property type="match status" value="1"/>
</dbReference>
<dbReference type="OrthoDB" id="4633994at2"/>
<evidence type="ECO:0000313" key="4">
    <source>
        <dbReference type="EMBL" id="PAU68307.1"/>
    </source>
</evidence>
<dbReference type="InterPro" id="IPR001638">
    <property type="entry name" value="Solute-binding_3/MltF_N"/>
</dbReference>
<dbReference type="Pfam" id="PF00497">
    <property type="entry name" value="SBP_bac_3"/>
    <property type="match status" value="1"/>
</dbReference>
<dbReference type="PANTHER" id="PTHR35936">
    <property type="entry name" value="MEMBRANE-BOUND LYTIC MUREIN TRANSGLYCOSYLASE F"/>
    <property type="match status" value="1"/>
</dbReference>
<evidence type="ECO:0000313" key="5">
    <source>
        <dbReference type="Proteomes" id="UP000218399"/>
    </source>
</evidence>